<comment type="caution">
    <text evidence="1">The sequence shown here is derived from an EMBL/GenBank/DDBJ whole genome shotgun (WGS) entry which is preliminary data.</text>
</comment>
<proteinExistence type="predicted"/>
<protein>
    <submittedName>
        <fullName evidence="1">Uncharacterized protein</fullName>
    </submittedName>
</protein>
<evidence type="ECO:0000313" key="2">
    <source>
        <dbReference type="Proteomes" id="UP001163324"/>
    </source>
</evidence>
<name>A0ACC0V7S5_9HYPO</name>
<organism evidence="1 2">
    <name type="scientific">Trichothecium roseum</name>
    <dbReference type="NCBI Taxonomy" id="47278"/>
    <lineage>
        <taxon>Eukaryota</taxon>
        <taxon>Fungi</taxon>
        <taxon>Dikarya</taxon>
        <taxon>Ascomycota</taxon>
        <taxon>Pezizomycotina</taxon>
        <taxon>Sordariomycetes</taxon>
        <taxon>Hypocreomycetidae</taxon>
        <taxon>Hypocreales</taxon>
        <taxon>Hypocreales incertae sedis</taxon>
        <taxon>Trichothecium</taxon>
    </lineage>
</organism>
<evidence type="ECO:0000313" key="1">
    <source>
        <dbReference type="EMBL" id="KAI9902457.1"/>
    </source>
</evidence>
<keyword evidence="2" id="KW-1185">Reference proteome</keyword>
<accession>A0ACC0V7S5</accession>
<reference evidence="1" key="1">
    <citation type="submission" date="2022-10" db="EMBL/GenBank/DDBJ databases">
        <title>Complete Genome of Trichothecium roseum strain YXFP-22015, a Plant Pathogen Isolated from Citrus.</title>
        <authorList>
            <person name="Wang Y."/>
            <person name="Zhu L."/>
        </authorList>
    </citation>
    <scope>NUCLEOTIDE SEQUENCE</scope>
    <source>
        <strain evidence="1">YXFP-22015</strain>
    </source>
</reference>
<sequence length="560" mass="60913">MDNLSDADTLVGDASTIVGPSSIRRQFSPARLSAGPGDANVVDDAPPPAMNFYSFDPYHSESTDEEYATNMPDYEDSSHTGSTEGGPSGEEIIVVGAGAIGLNVALELAVRGYASYVTVVAEFMPGDNDPLYASPRAAGAFSADTSNRSNVMRWNRMSYGHFTKLTSEHPDCGVNRTISLELWSHMPIPNRIVDQARYFRQLHIEATGNLADGVAYAISYISFAINPDKYMLFLVDLLKNKYGIRFVKRKVRSLADAAVRNTTKAVFNCTGIAAKQLPGSSDFSLYAIRHQYVLVKAPEIKSTLMFHDNYDATYVIPRPGTDGHVVLGTTIQRSTILAHDKQIDVVNVFGAGEFSMQFAYGMAVEAVAKIDEILATFEKDPEHVDEEAVAPADADEGDDDANAWSAGFDGDDDASASASAEKDSNLSALIGKNSKKVEEQEEEEEHVDGESSDDDVLEEGMLEELFKEEEETEHNVIGQEVSENGVLEEIVSDEPSLEADESEADTSVSLISKGEISDDDEANHPDVVVSTQGTPNPLAFDNDYDSEDSIYGILTPRRDF</sequence>
<dbReference type="Proteomes" id="UP001163324">
    <property type="component" value="Chromosome 2"/>
</dbReference>
<dbReference type="EMBL" id="CM047941">
    <property type="protein sequence ID" value="KAI9902457.1"/>
    <property type="molecule type" value="Genomic_DNA"/>
</dbReference>
<gene>
    <name evidence="1" type="ORF">N3K66_001809</name>
</gene>